<evidence type="ECO:0000313" key="5">
    <source>
        <dbReference type="EMBL" id="SET48422.1"/>
    </source>
</evidence>
<dbReference type="InterPro" id="IPR050188">
    <property type="entry name" value="RluA_PseudoU_synthase"/>
</dbReference>
<dbReference type="PANTHER" id="PTHR21600">
    <property type="entry name" value="MITOCHONDRIAL RNA PSEUDOURIDINE SYNTHASE"/>
    <property type="match status" value="1"/>
</dbReference>
<dbReference type="Pfam" id="PF00849">
    <property type="entry name" value="PseudoU_synth_2"/>
    <property type="match status" value="1"/>
</dbReference>
<dbReference type="GO" id="GO:0001522">
    <property type="term" value="P:pseudouridine synthesis"/>
    <property type="evidence" value="ECO:0007669"/>
    <property type="project" value="InterPro"/>
</dbReference>
<feature type="domain" description="Pseudouridine synthase RsuA/RluA-like" evidence="4">
    <location>
        <begin position="11"/>
        <end position="174"/>
    </location>
</feature>
<dbReference type="GO" id="GO:0140098">
    <property type="term" value="F:catalytic activity, acting on RNA"/>
    <property type="evidence" value="ECO:0007669"/>
    <property type="project" value="UniProtKB-ARBA"/>
</dbReference>
<dbReference type="InterPro" id="IPR006145">
    <property type="entry name" value="PsdUridine_synth_RsuA/RluA"/>
</dbReference>
<evidence type="ECO:0000259" key="4">
    <source>
        <dbReference type="Pfam" id="PF00849"/>
    </source>
</evidence>
<dbReference type="Proteomes" id="UP000199800">
    <property type="component" value="Unassembled WGS sequence"/>
</dbReference>
<dbReference type="RefSeq" id="WP_092478623.1">
    <property type="nucleotide sequence ID" value="NZ_FOHN01000024.1"/>
</dbReference>
<protein>
    <recommendedName>
        <fullName evidence="2">RNA pseudouridylate synthase</fullName>
    </recommendedName>
    <alternativeName>
        <fullName evidence="3">RNA-uridine isomerase</fullName>
    </alternativeName>
</protein>
<evidence type="ECO:0000256" key="1">
    <source>
        <dbReference type="ARBA" id="ARBA00000073"/>
    </source>
</evidence>
<gene>
    <name evidence="5" type="ORF">SAMN04487772_12439</name>
</gene>
<dbReference type="InterPro" id="IPR020103">
    <property type="entry name" value="PsdUridine_synth_cat_dom_sf"/>
</dbReference>
<reference evidence="5 6" key="1">
    <citation type="submission" date="2016-10" db="EMBL/GenBank/DDBJ databases">
        <authorList>
            <person name="de Groot N.N."/>
        </authorList>
    </citation>
    <scope>NUCLEOTIDE SEQUENCE [LARGE SCALE GENOMIC DNA]</scope>
    <source>
        <strain evidence="5 6">DSM 1801</strain>
    </source>
</reference>
<organism evidence="5 6">
    <name type="scientific">[Clostridium] polysaccharolyticum</name>
    <dbReference type="NCBI Taxonomy" id="29364"/>
    <lineage>
        <taxon>Bacteria</taxon>
        <taxon>Bacillati</taxon>
        <taxon>Bacillota</taxon>
        <taxon>Clostridia</taxon>
        <taxon>Lachnospirales</taxon>
        <taxon>Lachnospiraceae</taxon>
    </lineage>
</organism>
<keyword evidence="6" id="KW-1185">Reference proteome</keyword>
<dbReference type="GO" id="GO:0009982">
    <property type="term" value="F:pseudouridine synthase activity"/>
    <property type="evidence" value="ECO:0007669"/>
    <property type="project" value="InterPro"/>
</dbReference>
<proteinExistence type="predicted"/>
<dbReference type="EMBL" id="FOHN01000024">
    <property type="protein sequence ID" value="SET48422.1"/>
    <property type="molecule type" value="Genomic_DNA"/>
</dbReference>
<dbReference type="STRING" id="29364.SAMN04487772_12439"/>
<name>A0A1I0EU88_9FIRM</name>
<dbReference type="SUPFAM" id="SSF55120">
    <property type="entry name" value="Pseudouridine synthase"/>
    <property type="match status" value="1"/>
</dbReference>
<sequence>MQLNILYQDAHIIVCEKPAGTPAQSKSLYAKDMVSILKNELAKNFPQNREPYLGLIHRLDQPVGGIMVFAKTPQAAKDLSLQLQNNNFRKHYLAIVTSDLGLEKGKTVTLIDEMIQNKKENTSSIVSSKTKESKRAELSYTVLDTALINGQIVSLIDIALITGRHHQIRVQAAAHLGGIWGDKKYNPQFQSSKRLTTLCLYSYQLTFQHPVSKKEMTFKNVPAYDMFSKFSIR</sequence>
<dbReference type="AlphaFoldDB" id="A0A1I0EU88"/>
<dbReference type="Gene3D" id="3.30.2350.10">
    <property type="entry name" value="Pseudouridine synthase"/>
    <property type="match status" value="1"/>
</dbReference>
<comment type="catalytic activity">
    <reaction evidence="1">
        <text>a uridine in RNA = a pseudouridine in RNA</text>
        <dbReference type="Rhea" id="RHEA:48348"/>
        <dbReference type="Rhea" id="RHEA-COMP:12068"/>
        <dbReference type="Rhea" id="RHEA-COMP:12069"/>
        <dbReference type="ChEBI" id="CHEBI:65314"/>
        <dbReference type="ChEBI" id="CHEBI:65315"/>
    </reaction>
</comment>
<dbReference type="OrthoDB" id="9807829at2"/>
<accession>A0A1I0EU88</accession>
<evidence type="ECO:0000313" key="6">
    <source>
        <dbReference type="Proteomes" id="UP000199800"/>
    </source>
</evidence>
<evidence type="ECO:0000256" key="2">
    <source>
        <dbReference type="ARBA" id="ARBA00031870"/>
    </source>
</evidence>
<dbReference type="GO" id="GO:0003723">
    <property type="term" value="F:RNA binding"/>
    <property type="evidence" value="ECO:0007669"/>
    <property type="project" value="InterPro"/>
</dbReference>
<dbReference type="CDD" id="cd02869">
    <property type="entry name" value="PseudoU_synth_RluA_like"/>
    <property type="match status" value="1"/>
</dbReference>
<evidence type="ECO:0000256" key="3">
    <source>
        <dbReference type="ARBA" id="ARBA00033164"/>
    </source>
</evidence>
<dbReference type="GO" id="GO:0006396">
    <property type="term" value="P:RNA processing"/>
    <property type="evidence" value="ECO:0007669"/>
    <property type="project" value="UniProtKB-ARBA"/>
</dbReference>